<feature type="repeat" description="TPR" evidence="1">
    <location>
        <begin position="908"/>
        <end position="941"/>
    </location>
</feature>
<protein>
    <recommendedName>
        <fullName evidence="2">NB-ARC domain-containing protein</fullName>
    </recommendedName>
</protein>
<dbReference type="InterPro" id="IPR019734">
    <property type="entry name" value="TPR_rpt"/>
</dbReference>
<sequence>MGAVSALIRAARGVSQSYDYIQELFDGTKVILARYEVHAKKKNIPLELRAVYIEILACVLEIVGVSTKYIADGRAKRFAKGIFQPDDPAAELKERLRKLVDQETAMVGALSLNVTVDVLAQTTLTGEISKNMDLKIDGIVESLGNIFGRLEAGAADRDAAPAKIRDLNFAVPPRMPFPQNRAFTGREEELGAIDRCFNRCFAVPSSGDAPVVCALVGTGGMGKTQLALQYAYQRSDRFTAVFWVSAATEEAVRTSFVDIVQRIVEEQARASWPEFAPDYGALGVRLGIPGLVDGNGTVSSDPKTIGDVQSALFRWLQLPGNRRWLLIFDNADDLETFSVQEYFPNHGGGAILVTSRRQEFSQCAELVDLGGLDRESAVELLLRLARPSDSTEAVRNDATAIVEKLGFMPLAISHAGCFMHESGVLMGEYLRYYEEAFMTVQSKKPRFGWNYRNDTAATAWELSFSEIRKQDEEAASLLLTCSYLDPNEIPESLWEDERSDMESRLQQKSRVSLLASYSLIKRGRAGAFSVHPVVHTWARERLSGEDRLRAMEGALEAIGGALLREELSRSSNKWDGREERRIVGHAEHLGRHLKPKLAELLQDKRRGGGNEETLATVNDIASVFGSQGKYDEAMQWYEQALAGSEKALGKDHLDTLATVHGIASVFLGQGKYDEAMMWYERALASEEKALGKDHPDTLATVHGIASVFLGQGKYDEAMMWYERALASEEKALGKDHPDTLATVHGIASVFLGQGKYDEAMMWYERALASEEKALGKDHPDTLATVNNIASVFHSQGKYDEAMTWYERALAGSEKALGKDHPNTLATVTNIASVFRDQGKYDEAMMWYERALAGSEKALGKDHPNTLATVNNITSVFLKQGKCDEAMMWYERALAGREKALGKDHPATLTTVNNIAAVFHSQGKYDEAMTWYERALAGSEKALGKDHPDTLVTVNNIAQVFDEQGKYDEAMQRYERAPAGSEKALGKDHPDTLATVNDLGRVSCKTMPRYKRAFAGFKRALGRDRPPTPH</sequence>
<dbReference type="Pfam" id="PF13424">
    <property type="entry name" value="TPR_12"/>
    <property type="match status" value="4"/>
</dbReference>
<gene>
    <name evidence="3" type="ORF">TWF481_002629</name>
</gene>
<dbReference type="SUPFAM" id="SSF48452">
    <property type="entry name" value="TPR-like"/>
    <property type="match status" value="2"/>
</dbReference>
<dbReference type="AlphaFoldDB" id="A0AAV9VSR0"/>
<dbReference type="InterPro" id="IPR053137">
    <property type="entry name" value="NLR-like"/>
</dbReference>
<dbReference type="EMBL" id="JAVHJL010000012">
    <property type="protein sequence ID" value="KAK6495581.1"/>
    <property type="molecule type" value="Genomic_DNA"/>
</dbReference>
<accession>A0AAV9VSR0</accession>
<evidence type="ECO:0000256" key="1">
    <source>
        <dbReference type="PROSITE-ProRule" id="PRU00339"/>
    </source>
</evidence>
<dbReference type="PANTHER" id="PTHR46082:SF6">
    <property type="entry name" value="AAA+ ATPASE DOMAIN-CONTAINING PROTEIN-RELATED"/>
    <property type="match status" value="1"/>
</dbReference>
<dbReference type="GO" id="GO:0043531">
    <property type="term" value="F:ADP binding"/>
    <property type="evidence" value="ECO:0007669"/>
    <property type="project" value="InterPro"/>
</dbReference>
<dbReference type="SUPFAM" id="SSF52540">
    <property type="entry name" value="P-loop containing nucleoside triphosphate hydrolases"/>
    <property type="match status" value="1"/>
</dbReference>
<dbReference type="Gene3D" id="3.40.50.300">
    <property type="entry name" value="P-loop containing nucleotide triphosphate hydrolases"/>
    <property type="match status" value="1"/>
</dbReference>
<dbReference type="SMART" id="SM00028">
    <property type="entry name" value="TPR"/>
    <property type="match status" value="9"/>
</dbReference>
<dbReference type="Pfam" id="PF13374">
    <property type="entry name" value="TPR_10"/>
    <property type="match status" value="1"/>
</dbReference>
<dbReference type="PROSITE" id="PS50005">
    <property type="entry name" value="TPR"/>
    <property type="match status" value="3"/>
</dbReference>
<feature type="repeat" description="TPR" evidence="1">
    <location>
        <begin position="782"/>
        <end position="815"/>
    </location>
</feature>
<dbReference type="Gene3D" id="1.25.40.10">
    <property type="entry name" value="Tetratricopeptide repeat domain"/>
    <property type="match status" value="3"/>
</dbReference>
<dbReference type="InterPro" id="IPR027417">
    <property type="entry name" value="P-loop_NTPase"/>
</dbReference>
<feature type="domain" description="NB-ARC" evidence="2">
    <location>
        <begin position="210"/>
        <end position="363"/>
    </location>
</feature>
<dbReference type="InterPro" id="IPR011990">
    <property type="entry name" value="TPR-like_helical_dom_sf"/>
</dbReference>
<feature type="repeat" description="TPR" evidence="1">
    <location>
        <begin position="824"/>
        <end position="857"/>
    </location>
</feature>
<keyword evidence="1" id="KW-0802">TPR repeat</keyword>
<dbReference type="Proteomes" id="UP001370758">
    <property type="component" value="Unassembled WGS sequence"/>
</dbReference>
<proteinExistence type="predicted"/>
<dbReference type="PANTHER" id="PTHR46082">
    <property type="entry name" value="ATP/GTP-BINDING PROTEIN-RELATED"/>
    <property type="match status" value="1"/>
</dbReference>
<dbReference type="PRINTS" id="PR00381">
    <property type="entry name" value="KINESINLIGHT"/>
</dbReference>
<evidence type="ECO:0000313" key="4">
    <source>
        <dbReference type="Proteomes" id="UP001370758"/>
    </source>
</evidence>
<evidence type="ECO:0000313" key="3">
    <source>
        <dbReference type="EMBL" id="KAK6495581.1"/>
    </source>
</evidence>
<dbReference type="SUPFAM" id="SSF81901">
    <property type="entry name" value="HCP-like"/>
    <property type="match status" value="1"/>
</dbReference>
<organism evidence="3 4">
    <name type="scientific">Arthrobotrys musiformis</name>
    <dbReference type="NCBI Taxonomy" id="47236"/>
    <lineage>
        <taxon>Eukaryota</taxon>
        <taxon>Fungi</taxon>
        <taxon>Dikarya</taxon>
        <taxon>Ascomycota</taxon>
        <taxon>Pezizomycotina</taxon>
        <taxon>Orbiliomycetes</taxon>
        <taxon>Orbiliales</taxon>
        <taxon>Orbiliaceae</taxon>
        <taxon>Arthrobotrys</taxon>
    </lineage>
</organism>
<dbReference type="Pfam" id="PF00931">
    <property type="entry name" value="NB-ARC"/>
    <property type="match status" value="1"/>
</dbReference>
<comment type="caution">
    <text evidence="3">The sequence shown here is derived from an EMBL/GenBank/DDBJ whole genome shotgun (WGS) entry which is preliminary data.</text>
</comment>
<keyword evidence="4" id="KW-1185">Reference proteome</keyword>
<evidence type="ECO:0000259" key="2">
    <source>
        <dbReference type="Pfam" id="PF00931"/>
    </source>
</evidence>
<dbReference type="InterPro" id="IPR002182">
    <property type="entry name" value="NB-ARC"/>
</dbReference>
<reference evidence="3 4" key="1">
    <citation type="submission" date="2023-08" db="EMBL/GenBank/DDBJ databases">
        <authorList>
            <person name="Palmer J.M."/>
        </authorList>
    </citation>
    <scope>NUCLEOTIDE SEQUENCE [LARGE SCALE GENOMIC DNA]</scope>
    <source>
        <strain evidence="3 4">TWF481</strain>
    </source>
</reference>
<name>A0AAV9VSR0_9PEZI</name>